<dbReference type="Pfam" id="PF13742">
    <property type="entry name" value="tRNA_anti_2"/>
    <property type="match status" value="1"/>
</dbReference>
<feature type="domain" description="Exonuclease VII large subunit C-terminal" evidence="5">
    <location>
        <begin position="150"/>
        <end position="339"/>
    </location>
</feature>
<dbReference type="PANTHER" id="PTHR30008:SF0">
    <property type="entry name" value="EXODEOXYRIBONUCLEASE 7 LARGE SUBUNIT"/>
    <property type="match status" value="1"/>
</dbReference>
<dbReference type="AlphaFoldDB" id="A0A6J6DNW6"/>
<keyword evidence="3" id="KW-0378">Hydrolase</keyword>
<reference evidence="7" key="1">
    <citation type="submission" date="2020-05" db="EMBL/GenBank/DDBJ databases">
        <authorList>
            <person name="Chiriac C."/>
            <person name="Salcher M."/>
            <person name="Ghai R."/>
            <person name="Kavagutti S V."/>
        </authorList>
    </citation>
    <scope>NUCLEOTIDE SEQUENCE</scope>
</reference>
<dbReference type="EMBL" id="CAEZTI010000099">
    <property type="protein sequence ID" value="CAB4564585.1"/>
    <property type="molecule type" value="Genomic_DNA"/>
</dbReference>
<dbReference type="GO" id="GO:0003676">
    <property type="term" value="F:nucleic acid binding"/>
    <property type="evidence" value="ECO:0007669"/>
    <property type="project" value="InterPro"/>
</dbReference>
<sequence>MAKEPELLNGVPAFTVTQFAVTLKGALKQMFAGGVWLEGEIEGMKSQPHATGHYFSLIDGEGKDKAKLDVKLFANSGDLKRVTAKLATHGLALQNGMRVRFFCEIDFYIVRGELSLIIKDVDTQFTVGDIAAKREELIRKLLEKGVDKINKRLEVPLVPLRLGIISSSQAAGYIDALKQFEESGIGFHITLCDVNVQGEAAASQVVAAIQTFSRRSDIDIVMIMRGGGSKGDLAAFDDESMALAISRCAHPVFTGIGHEIDTSIADLVAHTASKTPTACAQTVIAYVEEFYGELSEAAHSLRQLTEYALTRSRARISLAVERLRTRPRTSLDRQVQKLEMHAAAVRLLDPAITMARGWSITRNAKGDVVRSISEISPGEKVITTLADGSVTSTVEGVA</sequence>
<name>A0A6J6DNW6_9ZZZZ</name>
<dbReference type="CDD" id="cd04489">
    <property type="entry name" value="ExoVII_LU_OBF"/>
    <property type="match status" value="1"/>
</dbReference>
<dbReference type="InterPro" id="IPR025824">
    <property type="entry name" value="OB-fold_nuc-bd_dom"/>
</dbReference>
<organism evidence="7">
    <name type="scientific">freshwater metagenome</name>
    <dbReference type="NCBI Taxonomy" id="449393"/>
    <lineage>
        <taxon>unclassified sequences</taxon>
        <taxon>metagenomes</taxon>
        <taxon>ecological metagenomes</taxon>
    </lineage>
</organism>
<dbReference type="NCBIfam" id="TIGR00237">
    <property type="entry name" value="xseA"/>
    <property type="match status" value="1"/>
</dbReference>
<evidence type="ECO:0000259" key="5">
    <source>
        <dbReference type="Pfam" id="PF02601"/>
    </source>
</evidence>
<evidence type="ECO:0000259" key="6">
    <source>
        <dbReference type="Pfam" id="PF13742"/>
    </source>
</evidence>
<gene>
    <name evidence="7" type="ORF">UFOPK1619_00587</name>
</gene>
<keyword evidence="4" id="KW-0269">Exonuclease</keyword>
<feature type="domain" description="OB-fold nucleic acid binding" evidence="6">
    <location>
        <begin position="14"/>
        <end position="121"/>
    </location>
</feature>
<evidence type="ECO:0000313" key="7">
    <source>
        <dbReference type="EMBL" id="CAB4564585.1"/>
    </source>
</evidence>
<keyword evidence="1" id="KW-0963">Cytoplasm</keyword>
<protein>
    <submittedName>
        <fullName evidence="7">Unannotated protein</fullName>
    </submittedName>
</protein>
<dbReference type="PANTHER" id="PTHR30008">
    <property type="entry name" value="EXODEOXYRIBONUCLEASE 7 LARGE SUBUNIT"/>
    <property type="match status" value="1"/>
</dbReference>
<dbReference type="GO" id="GO:0008855">
    <property type="term" value="F:exodeoxyribonuclease VII activity"/>
    <property type="evidence" value="ECO:0007669"/>
    <property type="project" value="InterPro"/>
</dbReference>
<proteinExistence type="predicted"/>
<dbReference type="InterPro" id="IPR020579">
    <property type="entry name" value="Exonuc_VII_lsu_C"/>
</dbReference>
<dbReference type="Pfam" id="PF02601">
    <property type="entry name" value="Exonuc_VII_L"/>
    <property type="match status" value="1"/>
</dbReference>
<dbReference type="GO" id="GO:0009318">
    <property type="term" value="C:exodeoxyribonuclease VII complex"/>
    <property type="evidence" value="ECO:0007669"/>
    <property type="project" value="InterPro"/>
</dbReference>
<evidence type="ECO:0000256" key="3">
    <source>
        <dbReference type="ARBA" id="ARBA00022801"/>
    </source>
</evidence>
<evidence type="ECO:0000256" key="4">
    <source>
        <dbReference type="ARBA" id="ARBA00022839"/>
    </source>
</evidence>
<evidence type="ECO:0000256" key="1">
    <source>
        <dbReference type="ARBA" id="ARBA00022490"/>
    </source>
</evidence>
<dbReference type="InterPro" id="IPR003753">
    <property type="entry name" value="Exonuc_VII_L"/>
</dbReference>
<dbReference type="GO" id="GO:0006308">
    <property type="term" value="P:DNA catabolic process"/>
    <property type="evidence" value="ECO:0007669"/>
    <property type="project" value="InterPro"/>
</dbReference>
<keyword evidence="2" id="KW-0540">Nuclease</keyword>
<evidence type="ECO:0000256" key="2">
    <source>
        <dbReference type="ARBA" id="ARBA00022722"/>
    </source>
</evidence>
<accession>A0A6J6DNW6</accession>